<dbReference type="OrthoDB" id="7202530at2"/>
<keyword evidence="2" id="KW-1185">Reference proteome</keyword>
<name>A0A5B8LLS1_9SPHN</name>
<dbReference type="SUPFAM" id="SSF52540">
    <property type="entry name" value="P-loop containing nucleoside triphosphate hydrolases"/>
    <property type="match status" value="1"/>
</dbReference>
<dbReference type="Proteomes" id="UP000315673">
    <property type="component" value="Chromosome"/>
</dbReference>
<reference evidence="1 2" key="1">
    <citation type="submission" date="2019-07" db="EMBL/GenBank/DDBJ databases">
        <title>Full genome sequence of Sphingomonas sp. 4R-6-7(HKS19).</title>
        <authorList>
            <person name="Im W.-T."/>
        </authorList>
    </citation>
    <scope>NUCLEOTIDE SEQUENCE [LARGE SCALE GENOMIC DNA]</scope>
    <source>
        <strain evidence="1 2">HKS19</strain>
    </source>
</reference>
<evidence type="ECO:0000313" key="1">
    <source>
        <dbReference type="EMBL" id="QDZ09043.1"/>
    </source>
</evidence>
<dbReference type="InterPro" id="IPR027417">
    <property type="entry name" value="P-loop_NTPase"/>
</dbReference>
<gene>
    <name evidence="1" type="ORF">FPZ24_04440</name>
</gene>
<accession>A0A5B8LLS1</accession>
<dbReference type="EMBL" id="CP042306">
    <property type="protein sequence ID" value="QDZ09043.1"/>
    <property type="molecule type" value="Genomic_DNA"/>
</dbReference>
<dbReference type="Gene3D" id="3.40.50.300">
    <property type="entry name" value="P-loop containing nucleotide triphosphate hydrolases"/>
    <property type="match status" value="1"/>
</dbReference>
<dbReference type="PIRSF" id="PIRSF034285">
    <property type="entry name" value="UCP034285"/>
    <property type="match status" value="1"/>
</dbReference>
<dbReference type="InterPro" id="IPR017026">
    <property type="entry name" value="ImuA"/>
</dbReference>
<organism evidence="1 2">
    <name type="scientific">Sphingomonas panacisoli</name>
    <dbReference type="NCBI Taxonomy" id="1813879"/>
    <lineage>
        <taxon>Bacteria</taxon>
        <taxon>Pseudomonadati</taxon>
        <taxon>Pseudomonadota</taxon>
        <taxon>Alphaproteobacteria</taxon>
        <taxon>Sphingomonadales</taxon>
        <taxon>Sphingomonadaceae</taxon>
        <taxon>Sphingomonas</taxon>
    </lineage>
</organism>
<dbReference type="KEGG" id="spai:FPZ24_04440"/>
<proteinExistence type="predicted"/>
<protein>
    <submittedName>
        <fullName evidence="1">Protein ImuA</fullName>
    </submittedName>
</protein>
<evidence type="ECO:0000313" key="2">
    <source>
        <dbReference type="Proteomes" id="UP000315673"/>
    </source>
</evidence>
<sequence>MATLDAPARPSGAIPFALDVIDTRLADGGLAVGALHEMTPAAPALAEDAATTLFISGAAARAGPGPVLWVLTKFDLYAPGVEQAGLGPDRLMFAQARDDRELLAVMEDALRHGGLAAVVGEVRRADMTATRRLQLAASDGRTPALLMRRWRKLGTSPLNEPSAATTRWRIACASSVPLGVPGVGRACWSVELVRQRNGNPFSLIVEGCDAQGRLGLPATAADRAAAAGHRAQAA</sequence>
<dbReference type="AlphaFoldDB" id="A0A5B8LLS1"/>